<feature type="transmembrane region" description="Helical" evidence="1">
    <location>
        <begin position="62"/>
        <end position="91"/>
    </location>
</feature>
<comment type="caution">
    <text evidence="2">The sequence shown here is derived from an EMBL/GenBank/DDBJ whole genome shotgun (WGS) entry which is preliminary data.</text>
</comment>
<reference evidence="2 3" key="1">
    <citation type="submission" date="2017-02" db="EMBL/GenBank/DDBJ databases">
        <title>Vagococcus cremeus sp. nov., isolated from the small intestine of a marten, Martes flavigula.</title>
        <authorList>
            <person name="Tak E.J."/>
            <person name="Bae J.-W."/>
        </authorList>
    </citation>
    <scope>NUCLEOTIDE SEQUENCE [LARGE SCALE GENOMIC DNA]</scope>
    <source>
        <strain evidence="2 3">D7T301</strain>
    </source>
</reference>
<gene>
    <name evidence="2" type="ORF">BW731_07720</name>
</gene>
<evidence type="ECO:0000313" key="2">
    <source>
        <dbReference type="EMBL" id="OPF88064.1"/>
    </source>
</evidence>
<keyword evidence="1" id="KW-0812">Transmembrane</keyword>
<dbReference type="EMBL" id="MVAB01000001">
    <property type="protein sequence ID" value="OPF88064.1"/>
    <property type="molecule type" value="Genomic_DNA"/>
</dbReference>
<dbReference type="AlphaFoldDB" id="A0A1V4DHP5"/>
<feature type="transmembrane region" description="Helical" evidence="1">
    <location>
        <begin position="20"/>
        <end position="42"/>
    </location>
</feature>
<protein>
    <submittedName>
        <fullName evidence="2">Uncharacterized protein</fullName>
    </submittedName>
</protein>
<feature type="transmembrane region" description="Helical" evidence="1">
    <location>
        <begin position="154"/>
        <end position="180"/>
    </location>
</feature>
<keyword evidence="1" id="KW-1133">Transmembrane helix</keyword>
<keyword evidence="1" id="KW-0472">Membrane</keyword>
<dbReference type="PANTHER" id="PTHR37305">
    <property type="entry name" value="INTEGRAL MEMBRANE PROTEIN-RELATED"/>
    <property type="match status" value="1"/>
</dbReference>
<name>A0A1V4DHP5_9ENTE</name>
<dbReference type="Pfam" id="PF12730">
    <property type="entry name" value="ABC2_membrane_4"/>
    <property type="match status" value="1"/>
</dbReference>
<dbReference type="Proteomes" id="UP000189970">
    <property type="component" value="Unassembled WGS sequence"/>
</dbReference>
<organism evidence="2 3">
    <name type="scientific">Vagococcus martis</name>
    <dbReference type="NCBI Taxonomy" id="1768210"/>
    <lineage>
        <taxon>Bacteria</taxon>
        <taxon>Bacillati</taxon>
        <taxon>Bacillota</taxon>
        <taxon>Bacilli</taxon>
        <taxon>Lactobacillales</taxon>
        <taxon>Enterococcaceae</taxon>
        <taxon>Vagococcus</taxon>
    </lineage>
</organism>
<accession>A0A1V4DHP5</accession>
<dbReference type="RefSeq" id="WP_079347072.1">
    <property type="nucleotide sequence ID" value="NZ_MVAB01000001.1"/>
</dbReference>
<sequence>MIATFRADFYRLFKTKGFWLSQLFIIGFIFISIASQSVGQVGVNLGDAAQETTSQSQYAMEWTGIISVQAVTSMMTMFLYAMLPMLVIIVGHDFSKKTYKNILTVGVSRTKYFLSQYISFAIMILLQVFYIYMASFLTGTLFYGVGSGFNQKQLLNWIMTASVQFIMIMTILTISCFVTYLTKNNVLSILTAIILPIILTLLSFMFQNAEWVSLFDFQNILGDTEFILSRSNELYQSILVALSTILVFLMLTIYQFNKSEL</sequence>
<feature type="transmembrane region" description="Helical" evidence="1">
    <location>
        <begin position="187"/>
        <end position="206"/>
    </location>
</feature>
<evidence type="ECO:0000313" key="3">
    <source>
        <dbReference type="Proteomes" id="UP000189970"/>
    </source>
</evidence>
<dbReference type="PANTHER" id="PTHR37305:SF1">
    <property type="entry name" value="MEMBRANE PROTEIN"/>
    <property type="match status" value="1"/>
</dbReference>
<keyword evidence="3" id="KW-1185">Reference proteome</keyword>
<feature type="transmembrane region" description="Helical" evidence="1">
    <location>
        <begin position="234"/>
        <end position="254"/>
    </location>
</feature>
<evidence type="ECO:0000256" key="1">
    <source>
        <dbReference type="SAM" id="Phobius"/>
    </source>
</evidence>
<proteinExistence type="predicted"/>
<feature type="transmembrane region" description="Helical" evidence="1">
    <location>
        <begin position="112"/>
        <end position="134"/>
    </location>
</feature>